<dbReference type="STRING" id="50990.A0A4Y7QEN0"/>
<dbReference type="InterPro" id="IPR029063">
    <property type="entry name" value="SAM-dependent_MTases_sf"/>
</dbReference>
<keyword evidence="7" id="KW-0479">Metal-binding</keyword>
<evidence type="ECO:0000256" key="4">
    <source>
        <dbReference type="ARBA" id="ARBA00022603"/>
    </source>
</evidence>
<keyword evidence="9" id="KW-0694">RNA-binding</keyword>
<dbReference type="VEuPathDB" id="FungiDB:BD410DRAFT_784698"/>
<evidence type="ECO:0000256" key="1">
    <source>
        <dbReference type="ARBA" id="ARBA00001946"/>
    </source>
</evidence>
<keyword evidence="4" id="KW-0489">Methyltransferase</keyword>
<comment type="similarity">
    <text evidence="2">Belongs to the methyltransferase superfamily. HEN1 family.</text>
</comment>
<dbReference type="GO" id="GO:0001510">
    <property type="term" value="P:RNA methylation"/>
    <property type="evidence" value="ECO:0007669"/>
    <property type="project" value="InterPro"/>
</dbReference>
<evidence type="ECO:0000256" key="7">
    <source>
        <dbReference type="ARBA" id="ARBA00022723"/>
    </source>
</evidence>
<dbReference type="EC" id="2.1.1.386" evidence="11"/>
<dbReference type="InterPro" id="IPR026610">
    <property type="entry name" value="Hen1"/>
</dbReference>
<dbReference type="AlphaFoldDB" id="A0A4Y7QEN0"/>
<organism evidence="14 15">
    <name type="scientific">Rickenella mellea</name>
    <dbReference type="NCBI Taxonomy" id="50990"/>
    <lineage>
        <taxon>Eukaryota</taxon>
        <taxon>Fungi</taxon>
        <taxon>Dikarya</taxon>
        <taxon>Basidiomycota</taxon>
        <taxon>Agaricomycotina</taxon>
        <taxon>Agaricomycetes</taxon>
        <taxon>Hymenochaetales</taxon>
        <taxon>Rickenellaceae</taxon>
        <taxon>Rickenella</taxon>
    </lineage>
</organism>
<accession>A0A4Y7QEN0</accession>
<protein>
    <recommendedName>
        <fullName evidence="3">Small RNA 2'-O-methyltransferase</fullName>
        <ecNumber evidence="11">2.1.1.386</ecNumber>
    </recommendedName>
</protein>
<keyword evidence="8" id="KW-0460">Magnesium</keyword>
<comment type="cofactor">
    <cofactor evidence="1">
        <name>Mg(2+)</name>
        <dbReference type="ChEBI" id="CHEBI:18420"/>
    </cofactor>
</comment>
<dbReference type="GO" id="GO:0090486">
    <property type="term" value="F:small RNA 2'-O-methyltransferase activity"/>
    <property type="evidence" value="ECO:0007669"/>
    <property type="project" value="UniProtKB-EC"/>
</dbReference>
<evidence type="ECO:0000256" key="11">
    <source>
        <dbReference type="ARBA" id="ARBA00035025"/>
    </source>
</evidence>
<dbReference type="GO" id="GO:0003723">
    <property type="term" value="F:RNA binding"/>
    <property type="evidence" value="ECO:0007669"/>
    <property type="project" value="UniProtKB-KW"/>
</dbReference>
<keyword evidence="6" id="KW-0949">S-adenosyl-L-methionine</keyword>
<dbReference type="Gene3D" id="3.40.50.150">
    <property type="entry name" value="Vaccinia Virus protein VP39"/>
    <property type="match status" value="1"/>
</dbReference>
<sequence>MNHTQTTDEPSLSEGVELKVSFFPPLFEQRRAWGLDILRRECVSAVLDVGCGEGALLGCLCNPALALADPDSDVLRAPKSMPAVELELELDDLHIRQLTGLDVSLPDLECAAQITLPPPPPNLNGDDAYGAFPRWESLDVRLFHGGLEVYNDEFIGTECIVAMEVIEHLPPDIFPYFAPVLLGRYRPRLFLVTTPNYEFNSLFSPPPSATPSASLPTTAYMRSSKGFPDPTHRTTRVFRHSDHKFEWTRAEFAAWCSEASERWGYDVYIGGVGSAKERDPWGRNDDVGDASLVAMFTRKDDWTPSVISDEAYAKTPTGPPHQLIAHHHHPTHHSASNPSSMADIQSLVLGTIRSYSGEWTLRDLWVAGRVATMCGGSLGRLVSAVEGDERFTVGKEGRDRWGWKVAVIGDEMGDLVWKMDDEEEKSISLDDDGEDEDIILDGNDIGTSNWGNTSGDLQPFDIQSAPTSWGSDDTLTWGNNWDSDGGWDKGGMVTPANTFTRADTSASADMNA</sequence>
<dbReference type="PANTHER" id="PTHR21404">
    <property type="entry name" value="HEN1"/>
    <property type="match status" value="1"/>
</dbReference>
<evidence type="ECO:0000256" key="8">
    <source>
        <dbReference type="ARBA" id="ARBA00022842"/>
    </source>
</evidence>
<evidence type="ECO:0000313" key="15">
    <source>
        <dbReference type="Proteomes" id="UP000294933"/>
    </source>
</evidence>
<keyword evidence="5" id="KW-0808">Transferase</keyword>
<evidence type="ECO:0000256" key="12">
    <source>
        <dbReference type="ARBA" id="ARBA00048418"/>
    </source>
</evidence>
<proteinExistence type="inferred from homology"/>
<gene>
    <name evidence="14" type="ORF">BD410DRAFT_784698</name>
</gene>
<dbReference type="GO" id="GO:0005634">
    <property type="term" value="C:nucleus"/>
    <property type="evidence" value="ECO:0007669"/>
    <property type="project" value="TreeGrafter"/>
</dbReference>
<evidence type="ECO:0000313" key="14">
    <source>
        <dbReference type="EMBL" id="TDL25658.1"/>
    </source>
</evidence>
<evidence type="ECO:0000256" key="3">
    <source>
        <dbReference type="ARBA" id="ARBA00021330"/>
    </source>
</evidence>
<reference evidence="14 15" key="1">
    <citation type="submission" date="2018-06" db="EMBL/GenBank/DDBJ databases">
        <title>A transcriptomic atlas of mushroom development highlights an independent origin of complex multicellularity.</title>
        <authorList>
            <consortium name="DOE Joint Genome Institute"/>
            <person name="Krizsan K."/>
            <person name="Almasi E."/>
            <person name="Merenyi Z."/>
            <person name="Sahu N."/>
            <person name="Viragh M."/>
            <person name="Koszo T."/>
            <person name="Mondo S."/>
            <person name="Kiss B."/>
            <person name="Balint B."/>
            <person name="Kues U."/>
            <person name="Barry K."/>
            <person name="Hegedus J.C."/>
            <person name="Henrissat B."/>
            <person name="Johnson J."/>
            <person name="Lipzen A."/>
            <person name="Ohm R."/>
            <person name="Nagy I."/>
            <person name="Pangilinan J."/>
            <person name="Yan J."/>
            <person name="Xiong Y."/>
            <person name="Grigoriev I.V."/>
            <person name="Hibbett D.S."/>
            <person name="Nagy L.G."/>
        </authorList>
    </citation>
    <scope>NUCLEOTIDE SEQUENCE [LARGE SCALE GENOMIC DNA]</scope>
    <source>
        <strain evidence="14 15">SZMC22713</strain>
    </source>
</reference>
<keyword evidence="15" id="KW-1185">Reference proteome</keyword>
<dbReference type="OrthoDB" id="2154311at2759"/>
<dbReference type="GO" id="GO:0030422">
    <property type="term" value="P:siRNA processing"/>
    <property type="evidence" value="ECO:0007669"/>
    <property type="project" value="TreeGrafter"/>
</dbReference>
<evidence type="ECO:0000256" key="6">
    <source>
        <dbReference type="ARBA" id="ARBA00022691"/>
    </source>
</evidence>
<dbReference type="PANTHER" id="PTHR21404:SF3">
    <property type="entry name" value="SMALL RNA 2'-O-METHYLTRANSFERASE"/>
    <property type="match status" value="1"/>
</dbReference>
<comment type="catalytic activity">
    <reaction evidence="12">
        <text>small RNA 3'-end nucleotide + S-adenosyl-L-methionine = small RNA 3'-end 2'-O-methylnucleotide + S-adenosyl-L-homocysteine + H(+)</text>
        <dbReference type="Rhea" id="RHEA:37887"/>
        <dbReference type="Rhea" id="RHEA-COMP:10415"/>
        <dbReference type="Rhea" id="RHEA-COMP:10416"/>
        <dbReference type="ChEBI" id="CHEBI:15378"/>
        <dbReference type="ChEBI" id="CHEBI:57856"/>
        <dbReference type="ChEBI" id="CHEBI:59789"/>
        <dbReference type="ChEBI" id="CHEBI:74896"/>
        <dbReference type="ChEBI" id="CHEBI:74898"/>
        <dbReference type="EC" id="2.1.1.386"/>
    </reaction>
</comment>
<dbReference type="SUPFAM" id="SSF53335">
    <property type="entry name" value="S-adenosyl-L-methionine-dependent methyltransferases"/>
    <property type="match status" value="1"/>
</dbReference>
<dbReference type="GO" id="GO:0005737">
    <property type="term" value="C:cytoplasm"/>
    <property type="evidence" value="ECO:0007669"/>
    <property type="project" value="TreeGrafter"/>
</dbReference>
<keyword evidence="10" id="KW-0943">RNA-mediated gene silencing</keyword>
<dbReference type="Proteomes" id="UP000294933">
    <property type="component" value="Unassembled WGS sequence"/>
</dbReference>
<evidence type="ECO:0000256" key="13">
    <source>
        <dbReference type="SAM" id="MobiDB-lite"/>
    </source>
</evidence>
<name>A0A4Y7QEN0_9AGAM</name>
<feature type="region of interest" description="Disordered" evidence="13">
    <location>
        <begin position="316"/>
        <end position="339"/>
    </location>
</feature>
<dbReference type="EMBL" id="ML170163">
    <property type="protein sequence ID" value="TDL25658.1"/>
    <property type="molecule type" value="Genomic_DNA"/>
</dbReference>
<evidence type="ECO:0000256" key="10">
    <source>
        <dbReference type="ARBA" id="ARBA00023158"/>
    </source>
</evidence>
<evidence type="ECO:0000256" key="5">
    <source>
        <dbReference type="ARBA" id="ARBA00022679"/>
    </source>
</evidence>
<dbReference type="GO" id="GO:0046872">
    <property type="term" value="F:metal ion binding"/>
    <property type="evidence" value="ECO:0007669"/>
    <property type="project" value="UniProtKB-KW"/>
</dbReference>
<evidence type="ECO:0000256" key="2">
    <source>
        <dbReference type="ARBA" id="ARBA00009026"/>
    </source>
</evidence>
<evidence type="ECO:0000256" key="9">
    <source>
        <dbReference type="ARBA" id="ARBA00022884"/>
    </source>
</evidence>